<dbReference type="InterPro" id="IPR036271">
    <property type="entry name" value="Tet_transcr_reg_TetR-rel_C_sf"/>
</dbReference>
<accession>A0AAD1M2V7</accession>
<proteinExistence type="predicted"/>
<feature type="DNA-binding region" description="H-T-H motif" evidence="4">
    <location>
        <begin position="297"/>
        <end position="316"/>
    </location>
</feature>
<feature type="domain" description="HTH tetR-type" evidence="6">
    <location>
        <begin position="51"/>
        <end position="110"/>
    </location>
</feature>
<evidence type="ECO:0000256" key="2">
    <source>
        <dbReference type="ARBA" id="ARBA00023125"/>
    </source>
</evidence>
<dbReference type="Pfam" id="PF00440">
    <property type="entry name" value="TetR_N"/>
    <property type="match status" value="2"/>
</dbReference>
<dbReference type="Gene3D" id="1.10.357.10">
    <property type="entry name" value="Tetracycline Repressor, domain 2"/>
    <property type="match status" value="2"/>
</dbReference>
<evidence type="ECO:0000256" key="5">
    <source>
        <dbReference type="SAM" id="MobiDB-lite"/>
    </source>
</evidence>
<evidence type="ECO:0000256" key="1">
    <source>
        <dbReference type="ARBA" id="ARBA00023015"/>
    </source>
</evidence>
<dbReference type="GO" id="GO:0000976">
    <property type="term" value="F:transcription cis-regulatory region binding"/>
    <property type="evidence" value="ECO:0007669"/>
    <property type="project" value="TreeGrafter"/>
</dbReference>
<dbReference type="SUPFAM" id="SSF48498">
    <property type="entry name" value="Tetracyclin repressor-like, C-terminal domain"/>
    <property type="match status" value="1"/>
</dbReference>
<evidence type="ECO:0000256" key="3">
    <source>
        <dbReference type="ARBA" id="ARBA00023163"/>
    </source>
</evidence>
<dbReference type="InterPro" id="IPR050109">
    <property type="entry name" value="HTH-type_TetR-like_transc_reg"/>
</dbReference>
<name>A0AAD1M2V7_MYCXE</name>
<feature type="domain" description="HTH tetR-type" evidence="6">
    <location>
        <begin position="274"/>
        <end position="334"/>
    </location>
</feature>
<evidence type="ECO:0000256" key="4">
    <source>
        <dbReference type="PROSITE-ProRule" id="PRU00335"/>
    </source>
</evidence>
<keyword evidence="3" id="KW-0804">Transcription</keyword>
<dbReference type="PRINTS" id="PR00455">
    <property type="entry name" value="HTHTETR"/>
</dbReference>
<feature type="compositionally biased region" description="Low complexity" evidence="5">
    <location>
        <begin position="7"/>
        <end position="16"/>
    </location>
</feature>
<evidence type="ECO:0000259" key="6">
    <source>
        <dbReference type="PROSITE" id="PS50977"/>
    </source>
</evidence>
<evidence type="ECO:0000313" key="8">
    <source>
        <dbReference type="Proteomes" id="UP000464624"/>
    </source>
</evidence>
<dbReference type="AlphaFoldDB" id="A0AAD1M2V7"/>
<dbReference type="GO" id="GO:0003700">
    <property type="term" value="F:DNA-binding transcription factor activity"/>
    <property type="evidence" value="ECO:0007669"/>
    <property type="project" value="TreeGrafter"/>
</dbReference>
<dbReference type="EMBL" id="AP022314">
    <property type="protein sequence ID" value="BBU23811.1"/>
    <property type="molecule type" value="Genomic_DNA"/>
</dbReference>
<dbReference type="PANTHER" id="PTHR30055">
    <property type="entry name" value="HTH-TYPE TRANSCRIPTIONAL REGULATOR RUTR"/>
    <property type="match status" value="1"/>
</dbReference>
<keyword evidence="2 4" id="KW-0238">DNA-binding</keyword>
<reference evidence="7 8" key="1">
    <citation type="submission" date="2019-12" db="EMBL/GenBank/DDBJ databases">
        <title>Complete genome sequence of Mycolicibacterium xenopi str. JCM15661T.</title>
        <authorList>
            <person name="Yoshida M."/>
            <person name="Fukano H."/>
            <person name="Asakura T."/>
            <person name="Hoshino Y."/>
        </authorList>
    </citation>
    <scope>NUCLEOTIDE SEQUENCE [LARGE SCALE GENOMIC DNA]</scope>
    <source>
        <strain evidence="7 8">JCM 15661T</strain>
    </source>
</reference>
<dbReference type="PANTHER" id="PTHR30055:SF234">
    <property type="entry name" value="HTH-TYPE TRANSCRIPTIONAL REGULATOR BETI"/>
    <property type="match status" value="1"/>
</dbReference>
<dbReference type="PROSITE" id="PS50977">
    <property type="entry name" value="HTH_TETR_2"/>
    <property type="match status" value="2"/>
</dbReference>
<dbReference type="KEGG" id="mxe:MYXE_36010"/>
<dbReference type="InterPro" id="IPR001647">
    <property type="entry name" value="HTH_TetR"/>
</dbReference>
<keyword evidence="1" id="KW-0805">Transcription regulation</keyword>
<organism evidence="7 8">
    <name type="scientific">Mycobacterium xenopi</name>
    <dbReference type="NCBI Taxonomy" id="1789"/>
    <lineage>
        <taxon>Bacteria</taxon>
        <taxon>Bacillati</taxon>
        <taxon>Actinomycetota</taxon>
        <taxon>Actinomycetes</taxon>
        <taxon>Mycobacteriales</taxon>
        <taxon>Mycobacteriaceae</taxon>
        <taxon>Mycobacterium</taxon>
    </lineage>
</organism>
<feature type="DNA-binding region" description="H-T-H motif" evidence="4">
    <location>
        <begin position="73"/>
        <end position="92"/>
    </location>
</feature>
<feature type="region of interest" description="Disordered" evidence="5">
    <location>
        <begin position="1"/>
        <end position="23"/>
    </location>
</feature>
<evidence type="ECO:0000313" key="7">
    <source>
        <dbReference type="EMBL" id="BBU23811.1"/>
    </source>
</evidence>
<dbReference type="Proteomes" id="UP000464624">
    <property type="component" value="Chromosome"/>
</dbReference>
<dbReference type="Gene3D" id="1.10.10.60">
    <property type="entry name" value="Homeodomain-like"/>
    <property type="match status" value="2"/>
</dbReference>
<protein>
    <recommendedName>
        <fullName evidence="6">HTH tetR-type domain-containing protein</fullName>
    </recommendedName>
</protein>
<gene>
    <name evidence="7" type="ORF">MYXE_36010</name>
</gene>
<dbReference type="InterPro" id="IPR009057">
    <property type="entry name" value="Homeodomain-like_sf"/>
</dbReference>
<dbReference type="SUPFAM" id="SSF46689">
    <property type="entry name" value="Homeodomain-like"/>
    <property type="match status" value="2"/>
</dbReference>
<sequence length="461" mass="50097">MGLQQSARAAASAKPAYLNERDDTNSVRAGRAGRTRALAAASDAGGAYDDGTRRTEILQTAASLIASSGLRTSLQEIADAAGILPGSLYHHFESKEAILVELVRRYHADLERIGDIAHDKLDEPGSRPVSEQIIELGSAIARCAVEHRAALQMSFYEAPSANRELVELLRQPPTAVQEAMLQTLRAGRWSGYIKADIDLATLADRFCQSMMHVGLDVIRHTAVADQAAALLCHIMLQGLASRPPSDEELNRSNAFAVAEEAIETWADESKSEADDKAAYVRAVARAEFGRKGYEVTTIRDIASAAGLGTGTVYRLIGSKDELLASIMQSFGHKAGGGFASVLRADSTPIEKLDALTWININALDRFPDEWKIQLAWMRQCPPDTPNPGLLFTTRLRQLKSLLSEGIRSGDIRVDSPSLEILARCVMDVLWMPENIVRTRGKQAALTLARDTVVRGVAQRAS</sequence>